<keyword evidence="2" id="KW-0238">DNA-binding</keyword>
<evidence type="ECO:0000259" key="4">
    <source>
        <dbReference type="PROSITE" id="PS51898"/>
    </source>
</evidence>
<dbReference type="Proteomes" id="UP000029723">
    <property type="component" value="Unassembled WGS sequence"/>
</dbReference>
<dbReference type="Gene3D" id="1.10.150.130">
    <property type="match status" value="1"/>
</dbReference>
<dbReference type="GO" id="GO:0015074">
    <property type="term" value="P:DNA integration"/>
    <property type="evidence" value="ECO:0007669"/>
    <property type="project" value="InterPro"/>
</dbReference>
<evidence type="ECO:0000313" key="6">
    <source>
        <dbReference type="Proteomes" id="UP000029723"/>
    </source>
</evidence>
<dbReference type="PANTHER" id="PTHR30349:SF64">
    <property type="entry name" value="PROPHAGE INTEGRASE INTD-RELATED"/>
    <property type="match status" value="1"/>
</dbReference>
<protein>
    <submittedName>
        <fullName evidence="5">Integrase</fullName>
    </submittedName>
</protein>
<evidence type="ECO:0000313" key="5">
    <source>
        <dbReference type="EMBL" id="KGI20800.1"/>
    </source>
</evidence>
<dbReference type="Pfam" id="PF00589">
    <property type="entry name" value="Phage_integrase"/>
    <property type="match status" value="1"/>
</dbReference>
<dbReference type="InterPro" id="IPR025269">
    <property type="entry name" value="SAM-like_dom"/>
</dbReference>
<reference evidence="5 6" key="1">
    <citation type="submission" date="2014-07" db="EMBL/GenBank/DDBJ databases">
        <authorList>
            <person name="McCorrison J."/>
            <person name="Sanka R."/>
            <person name="Torralba M."/>
            <person name="Gillis M."/>
            <person name="Haft D.H."/>
            <person name="Methe B."/>
            <person name="Sutton G."/>
            <person name="Nelson K.E."/>
        </authorList>
    </citation>
    <scope>NUCLEOTIDE SEQUENCE [LARGE SCALE GENOMIC DNA]</scope>
    <source>
        <strain evidence="5 6">S9-PR14</strain>
    </source>
</reference>
<dbReference type="InterPro" id="IPR050090">
    <property type="entry name" value="Tyrosine_recombinase_XerCD"/>
</dbReference>
<dbReference type="InterPro" id="IPR013762">
    <property type="entry name" value="Integrase-like_cat_sf"/>
</dbReference>
<keyword evidence="3" id="KW-0233">DNA recombination</keyword>
<sequence>MMRSTFKTLFYINRQKTKANGLTSILCRITIDGKNSVITTNEECKPAEWNAKQGITTDKKTNLRLQSFREQVEKTYQELLLKDGVISAELLKNRLQGIATSPTTLLELSNTELQSVKEGVGKSKAERTYTNLCYANRMLCEFIRDLGSTDIEIRSITEELFEEYRFFLKKKGLKGSTINNYLCWLSRLMFRAVSQRIIRYNPFEHAEYEKVEKAIRFLIKSDVAKLMAMKICDSDAELARRMFIFSCFTSLAITDMEHLMFGHIKSAADGQIYIRKERQKTKVEFIVPLHPIAKTIIEQQRQLQAVKEESNNTNMDNRLIFQPCCSRSVLAAKLSIVGKACGIKQRLSYHMARHTFGTMCLSAGIPIESIAKMMGHASIASTQIYAQVTDCKISEDMDRLIAKHQEKNKEDDKVTVKETITIGTMAIANTGRNKSMEETA</sequence>
<dbReference type="GO" id="GO:0003677">
    <property type="term" value="F:DNA binding"/>
    <property type="evidence" value="ECO:0007669"/>
    <property type="project" value="UniProtKB-KW"/>
</dbReference>
<dbReference type="InterPro" id="IPR002104">
    <property type="entry name" value="Integrase_catalytic"/>
</dbReference>
<comment type="caution">
    <text evidence="5">The sequence shown here is derived from an EMBL/GenBank/DDBJ whole genome shotgun (WGS) entry which is preliminary data.</text>
</comment>
<dbReference type="EMBL" id="JRPQ01000278">
    <property type="protein sequence ID" value="KGI20800.1"/>
    <property type="molecule type" value="Genomic_DNA"/>
</dbReference>
<dbReference type="Pfam" id="PF17293">
    <property type="entry name" value="Arm-DNA-bind_5"/>
    <property type="match status" value="1"/>
</dbReference>
<dbReference type="AlphaFoldDB" id="A0A098YM18"/>
<dbReference type="Pfam" id="PF13102">
    <property type="entry name" value="Phage_int_SAM_5"/>
    <property type="match status" value="1"/>
</dbReference>
<dbReference type="InterPro" id="IPR010998">
    <property type="entry name" value="Integrase_recombinase_N"/>
</dbReference>
<gene>
    <name evidence="5" type="ORF">HMPREF9304_14255</name>
</gene>
<dbReference type="OrthoDB" id="1493636at2"/>
<name>A0A098YM18_9BACT</name>
<feature type="domain" description="Tyr recombinase" evidence="4">
    <location>
        <begin position="213"/>
        <end position="398"/>
    </location>
</feature>
<comment type="similarity">
    <text evidence="1">Belongs to the 'phage' integrase family.</text>
</comment>
<dbReference type="SUPFAM" id="SSF56349">
    <property type="entry name" value="DNA breaking-rejoining enzymes"/>
    <property type="match status" value="1"/>
</dbReference>
<dbReference type="PANTHER" id="PTHR30349">
    <property type="entry name" value="PHAGE INTEGRASE-RELATED"/>
    <property type="match status" value="1"/>
</dbReference>
<dbReference type="PROSITE" id="PS51898">
    <property type="entry name" value="TYR_RECOMBINASE"/>
    <property type="match status" value="1"/>
</dbReference>
<dbReference type="InterPro" id="IPR035386">
    <property type="entry name" value="Arm-DNA-bind_5"/>
</dbReference>
<dbReference type="GO" id="GO:0006310">
    <property type="term" value="P:DNA recombination"/>
    <property type="evidence" value="ECO:0007669"/>
    <property type="project" value="UniProtKB-KW"/>
</dbReference>
<dbReference type="CDD" id="cd01185">
    <property type="entry name" value="INTN1_C_like"/>
    <property type="match status" value="1"/>
</dbReference>
<evidence type="ECO:0000256" key="1">
    <source>
        <dbReference type="ARBA" id="ARBA00008857"/>
    </source>
</evidence>
<dbReference type="InterPro" id="IPR011010">
    <property type="entry name" value="DNA_brk_join_enz"/>
</dbReference>
<organism evidence="5 6">
    <name type="scientific">Hoylesella timonensis S9-PR14</name>
    <dbReference type="NCBI Taxonomy" id="1401062"/>
    <lineage>
        <taxon>Bacteria</taxon>
        <taxon>Pseudomonadati</taxon>
        <taxon>Bacteroidota</taxon>
        <taxon>Bacteroidia</taxon>
        <taxon>Bacteroidales</taxon>
        <taxon>Prevotellaceae</taxon>
        <taxon>Hoylesella</taxon>
    </lineage>
</organism>
<proteinExistence type="inferred from homology"/>
<evidence type="ECO:0000256" key="2">
    <source>
        <dbReference type="ARBA" id="ARBA00023125"/>
    </source>
</evidence>
<evidence type="ECO:0000256" key="3">
    <source>
        <dbReference type="ARBA" id="ARBA00023172"/>
    </source>
</evidence>
<accession>A0A098YM18</accession>
<dbReference type="Gene3D" id="1.10.443.10">
    <property type="entry name" value="Intergrase catalytic core"/>
    <property type="match status" value="1"/>
</dbReference>